<gene>
    <name evidence="1" type="ORF">LIER_11654</name>
</gene>
<name>A0AAV3PT61_LITER</name>
<evidence type="ECO:0000313" key="2">
    <source>
        <dbReference type="Proteomes" id="UP001454036"/>
    </source>
</evidence>
<keyword evidence="2" id="KW-1185">Reference proteome</keyword>
<dbReference type="Proteomes" id="UP001454036">
    <property type="component" value="Unassembled WGS sequence"/>
</dbReference>
<dbReference type="EMBL" id="BAABME010002173">
    <property type="protein sequence ID" value="GAA0153408.1"/>
    <property type="molecule type" value="Genomic_DNA"/>
</dbReference>
<comment type="caution">
    <text evidence="1">The sequence shown here is derived from an EMBL/GenBank/DDBJ whole genome shotgun (WGS) entry which is preliminary data.</text>
</comment>
<accession>A0AAV3PT61</accession>
<evidence type="ECO:0000313" key="1">
    <source>
        <dbReference type="EMBL" id="GAA0153408.1"/>
    </source>
</evidence>
<reference evidence="1 2" key="1">
    <citation type="submission" date="2024-01" db="EMBL/GenBank/DDBJ databases">
        <title>The complete chloroplast genome sequence of Lithospermum erythrorhizon: insights into the phylogenetic relationship among Boraginaceae species and the maternal lineages of purple gromwells.</title>
        <authorList>
            <person name="Okada T."/>
            <person name="Watanabe K."/>
        </authorList>
    </citation>
    <scope>NUCLEOTIDE SEQUENCE [LARGE SCALE GENOMIC DNA]</scope>
</reference>
<organism evidence="1 2">
    <name type="scientific">Lithospermum erythrorhizon</name>
    <name type="common">Purple gromwell</name>
    <name type="synonym">Lithospermum officinale var. erythrorhizon</name>
    <dbReference type="NCBI Taxonomy" id="34254"/>
    <lineage>
        <taxon>Eukaryota</taxon>
        <taxon>Viridiplantae</taxon>
        <taxon>Streptophyta</taxon>
        <taxon>Embryophyta</taxon>
        <taxon>Tracheophyta</taxon>
        <taxon>Spermatophyta</taxon>
        <taxon>Magnoliopsida</taxon>
        <taxon>eudicotyledons</taxon>
        <taxon>Gunneridae</taxon>
        <taxon>Pentapetalae</taxon>
        <taxon>asterids</taxon>
        <taxon>lamiids</taxon>
        <taxon>Boraginales</taxon>
        <taxon>Boraginaceae</taxon>
        <taxon>Boraginoideae</taxon>
        <taxon>Lithospermeae</taxon>
        <taxon>Lithospermum</taxon>
    </lineage>
</organism>
<protein>
    <submittedName>
        <fullName evidence="1">Uncharacterized protein</fullName>
    </submittedName>
</protein>
<sequence length="126" mass="14138">MRGSGVSRLKQHIAGGFSNVEKYTKSPGEISILMRQLLDTQKKENEQVLVEKRALRETLMEHVRRRHGITVDFDDEDSSEDGIATKKGKGLHISEVDSLIYSFQKKISNMLKGTGAFDSPKYAIGK</sequence>
<proteinExistence type="predicted"/>
<dbReference type="AlphaFoldDB" id="A0AAV3PT61"/>